<evidence type="ECO:0000313" key="2">
    <source>
        <dbReference type="EMBL" id="TQL48529.1"/>
    </source>
</evidence>
<proteinExistence type="predicted"/>
<organism evidence="2 3">
    <name type="scientific">Homoserinimonas aerilata</name>
    <dbReference type="NCBI Taxonomy" id="1162970"/>
    <lineage>
        <taxon>Bacteria</taxon>
        <taxon>Bacillati</taxon>
        <taxon>Actinomycetota</taxon>
        <taxon>Actinomycetes</taxon>
        <taxon>Micrococcales</taxon>
        <taxon>Microbacteriaceae</taxon>
        <taxon>Homoserinimonas</taxon>
    </lineage>
</organism>
<protein>
    <recommendedName>
        <fullName evidence="1">DUF6968 domain-containing protein</fullName>
    </recommendedName>
</protein>
<dbReference type="EMBL" id="VFOM01000001">
    <property type="protein sequence ID" value="TQL48529.1"/>
    <property type="molecule type" value="Genomic_DNA"/>
</dbReference>
<evidence type="ECO:0000259" key="1">
    <source>
        <dbReference type="Pfam" id="PF22302"/>
    </source>
</evidence>
<dbReference type="InterPro" id="IPR054241">
    <property type="entry name" value="DUF6968"/>
</dbReference>
<comment type="caution">
    <text evidence="2">The sequence shown here is derived from an EMBL/GenBank/DDBJ whole genome shotgun (WGS) entry which is preliminary data.</text>
</comment>
<feature type="domain" description="DUF6968" evidence="1">
    <location>
        <begin position="10"/>
        <end position="95"/>
    </location>
</feature>
<name>A0A542YKA4_9MICO</name>
<accession>A0A542YKA4</accession>
<sequence>MTQDLGTIIARRTLERDGEELTVLIGLPVPFEEGLPDHFCPVRLEDSEGRELWATRAGGIDSVQALVLALSVIGDRLAADGPGLTFLERAELGFPLTDLSDPAVWSAHISYPLV</sequence>
<gene>
    <name evidence="2" type="ORF">FB562_1624</name>
</gene>
<dbReference type="Pfam" id="PF22302">
    <property type="entry name" value="DUF6968"/>
    <property type="match status" value="1"/>
</dbReference>
<keyword evidence="3" id="KW-1185">Reference proteome</keyword>
<dbReference type="RefSeq" id="WP_141880619.1">
    <property type="nucleotide sequence ID" value="NZ_VFOM01000001.1"/>
</dbReference>
<dbReference type="AlphaFoldDB" id="A0A542YKA4"/>
<dbReference type="OrthoDB" id="3526169at2"/>
<reference evidence="2 3" key="1">
    <citation type="submission" date="2019-06" db="EMBL/GenBank/DDBJ databases">
        <title>Sequencing the genomes of 1000 actinobacteria strains.</title>
        <authorList>
            <person name="Klenk H.-P."/>
        </authorList>
    </citation>
    <scope>NUCLEOTIDE SEQUENCE [LARGE SCALE GENOMIC DNA]</scope>
    <source>
        <strain evidence="2 3">DSM 26477</strain>
    </source>
</reference>
<dbReference type="Proteomes" id="UP000317998">
    <property type="component" value="Unassembled WGS sequence"/>
</dbReference>
<evidence type="ECO:0000313" key="3">
    <source>
        <dbReference type="Proteomes" id="UP000317998"/>
    </source>
</evidence>